<comment type="subcellular location">
    <subcellularLocation>
        <location evidence="5">Cell membrane</location>
        <topology evidence="5">Multi-pass membrane protein</topology>
    </subcellularLocation>
    <subcellularLocation>
        <location evidence="1">Membrane</location>
        <topology evidence="1">Multi-pass membrane protein</topology>
    </subcellularLocation>
</comment>
<keyword evidence="2 5" id="KW-0812">Transmembrane</keyword>
<gene>
    <name evidence="5 7" type="primary">tatC</name>
    <name evidence="7" type="ORF">G3M70_16570</name>
</gene>
<name>A0A7T0BYT3_9BACT</name>
<comment type="function">
    <text evidence="5">Part of the twin-arginine translocation (Tat) system that transports large folded proteins containing a characteristic twin-arginine motif in their signal peptide across membranes.</text>
</comment>
<dbReference type="GO" id="GO:0009977">
    <property type="term" value="F:proton motive force dependent protein transmembrane transporter activity"/>
    <property type="evidence" value="ECO:0007669"/>
    <property type="project" value="TreeGrafter"/>
</dbReference>
<evidence type="ECO:0000256" key="4">
    <source>
        <dbReference type="ARBA" id="ARBA00023136"/>
    </source>
</evidence>
<keyword evidence="5" id="KW-1003">Cell membrane</keyword>
<feature type="transmembrane region" description="Helical" evidence="5">
    <location>
        <begin position="158"/>
        <end position="183"/>
    </location>
</feature>
<feature type="transmembrane region" description="Helical" evidence="5">
    <location>
        <begin position="27"/>
        <end position="45"/>
    </location>
</feature>
<dbReference type="EMBL" id="CP048685">
    <property type="protein sequence ID" value="QPJ63403.1"/>
    <property type="molecule type" value="Genomic_DNA"/>
</dbReference>
<evidence type="ECO:0000256" key="6">
    <source>
        <dbReference type="SAM" id="MobiDB-lite"/>
    </source>
</evidence>
<dbReference type="GO" id="GO:0043953">
    <property type="term" value="P:protein transport by the Tat complex"/>
    <property type="evidence" value="ECO:0007669"/>
    <property type="project" value="UniProtKB-UniRule"/>
</dbReference>
<evidence type="ECO:0000256" key="5">
    <source>
        <dbReference type="HAMAP-Rule" id="MF_00902"/>
    </source>
</evidence>
<proteinExistence type="inferred from homology"/>
<comment type="caution">
    <text evidence="5">Lacks conserved residue(s) required for the propagation of feature annotation.</text>
</comment>
<sequence>MGYGIKDLKFQDKVGISSHLKEAKDRMIQVTIVVLIFFAVSFYFIDIPLAWLEQPLPEKFGKLSFITPTEPFFTNMKVAFMCSMFISMPFILFHLWQFIAPGLKVKEKKITMMFVTFGTLFFVFGGAFCYFLVVPIALKFLMNYGVNFWNFQVTIGFYFSFLTKLIMSFAFAFQTPLIMVLLTKFGVINTIKMRLYRKWAFLGCFVLASVLTPPDIITQLMLGVPLYGLYEFGVIASAIFEDPKQRDLAIKQMQLHKEMRKAKKEAQQAAKAKSGKAKIKKIIKKQDKKAG</sequence>
<dbReference type="HAMAP" id="MF_00902">
    <property type="entry name" value="TatC"/>
    <property type="match status" value="1"/>
</dbReference>
<evidence type="ECO:0000256" key="2">
    <source>
        <dbReference type="ARBA" id="ARBA00022692"/>
    </source>
</evidence>
<evidence type="ECO:0000256" key="3">
    <source>
        <dbReference type="ARBA" id="ARBA00022989"/>
    </source>
</evidence>
<dbReference type="Pfam" id="PF00902">
    <property type="entry name" value="TatC"/>
    <property type="match status" value="1"/>
</dbReference>
<feature type="compositionally biased region" description="Basic residues" evidence="6">
    <location>
        <begin position="273"/>
        <end position="283"/>
    </location>
</feature>
<feature type="transmembrane region" description="Helical" evidence="5">
    <location>
        <begin position="195"/>
        <end position="214"/>
    </location>
</feature>
<evidence type="ECO:0000256" key="1">
    <source>
        <dbReference type="ARBA" id="ARBA00004141"/>
    </source>
</evidence>
<dbReference type="Proteomes" id="UP000594688">
    <property type="component" value="Chromosome"/>
</dbReference>
<keyword evidence="5" id="KW-0653">Protein transport</keyword>
<dbReference type="PANTHER" id="PTHR30371">
    <property type="entry name" value="SEC-INDEPENDENT PROTEIN TRANSLOCASE PROTEIN TATC"/>
    <property type="match status" value="1"/>
</dbReference>
<dbReference type="NCBIfam" id="TIGR00945">
    <property type="entry name" value="tatC"/>
    <property type="match status" value="1"/>
</dbReference>
<dbReference type="InterPro" id="IPR002033">
    <property type="entry name" value="TatC"/>
</dbReference>
<dbReference type="PANTHER" id="PTHR30371:SF0">
    <property type="entry name" value="SEC-INDEPENDENT PROTEIN TRANSLOCASE PROTEIN TATC, CHLOROPLASTIC-RELATED"/>
    <property type="match status" value="1"/>
</dbReference>
<dbReference type="GO" id="GO:0033281">
    <property type="term" value="C:TAT protein transport complex"/>
    <property type="evidence" value="ECO:0007669"/>
    <property type="project" value="UniProtKB-UniRule"/>
</dbReference>
<comment type="subunit">
    <text evidence="5">Forms a complex with TatA.</text>
</comment>
<feature type="region of interest" description="Disordered" evidence="6">
    <location>
        <begin position="266"/>
        <end position="291"/>
    </location>
</feature>
<dbReference type="KEGG" id="nli:G3M70_16570"/>
<evidence type="ECO:0000313" key="7">
    <source>
        <dbReference type="EMBL" id="QPJ63403.1"/>
    </source>
</evidence>
<keyword evidence="3 5" id="KW-1133">Transmembrane helix</keyword>
<keyword evidence="5" id="KW-0813">Transport</keyword>
<feature type="transmembrane region" description="Helical" evidence="5">
    <location>
        <begin position="78"/>
        <end position="100"/>
    </location>
</feature>
<keyword evidence="5" id="KW-0811">Translocation</keyword>
<feature type="transmembrane region" description="Helical" evidence="5">
    <location>
        <begin position="112"/>
        <end position="138"/>
    </location>
</feature>
<organism evidence="7 8">
    <name type="scientific">Candidatus Nitronauta litoralis</name>
    <dbReference type="NCBI Taxonomy" id="2705533"/>
    <lineage>
        <taxon>Bacteria</taxon>
        <taxon>Pseudomonadati</taxon>
        <taxon>Nitrospinota/Tectimicrobiota group</taxon>
        <taxon>Nitrospinota</taxon>
        <taxon>Nitrospinia</taxon>
        <taxon>Nitrospinales</taxon>
        <taxon>Nitrospinaceae</taxon>
        <taxon>Candidatus Nitronauta</taxon>
    </lineage>
</organism>
<evidence type="ECO:0000313" key="8">
    <source>
        <dbReference type="Proteomes" id="UP000594688"/>
    </source>
</evidence>
<comment type="similarity">
    <text evidence="5">Belongs to the TatC family.</text>
</comment>
<dbReference type="AlphaFoldDB" id="A0A7T0BYT3"/>
<dbReference type="GO" id="GO:0065002">
    <property type="term" value="P:intracellular protein transmembrane transport"/>
    <property type="evidence" value="ECO:0007669"/>
    <property type="project" value="TreeGrafter"/>
</dbReference>
<keyword evidence="4 5" id="KW-0472">Membrane</keyword>
<accession>A0A7T0BYT3</accession>
<dbReference type="PRINTS" id="PR01840">
    <property type="entry name" value="TATCFAMILY"/>
</dbReference>
<protein>
    <recommendedName>
        <fullName evidence="5">Sec-independent protein translocase protein TatC</fullName>
    </recommendedName>
</protein>
<reference evidence="7 8" key="1">
    <citation type="submission" date="2020-02" db="EMBL/GenBank/DDBJ databases">
        <title>Genomic and physiological characterization of two novel Nitrospinaceae genera.</title>
        <authorList>
            <person name="Mueller A.J."/>
            <person name="Jung M.-Y."/>
            <person name="Strachan C.R."/>
            <person name="Herbold C.W."/>
            <person name="Kirkegaard R.H."/>
            <person name="Daims H."/>
        </authorList>
    </citation>
    <scope>NUCLEOTIDE SEQUENCE [LARGE SCALE GENOMIC DNA]</scope>
    <source>
        <strain evidence="7">EB</strain>
    </source>
</reference>